<protein>
    <submittedName>
        <fullName evidence="3">Uncharacterized protein</fullName>
    </submittedName>
</protein>
<feature type="compositionally biased region" description="Polar residues" evidence="1">
    <location>
        <begin position="149"/>
        <end position="167"/>
    </location>
</feature>
<feature type="chain" id="PRO_5025641032" evidence="2">
    <location>
        <begin position="24"/>
        <end position="179"/>
    </location>
</feature>
<dbReference type="AlphaFoldDB" id="A0A6A6C5T1"/>
<feature type="region of interest" description="Disordered" evidence="1">
    <location>
        <begin position="149"/>
        <end position="179"/>
    </location>
</feature>
<evidence type="ECO:0000256" key="2">
    <source>
        <dbReference type="SAM" id="SignalP"/>
    </source>
</evidence>
<dbReference type="RefSeq" id="XP_033661988.1">
    <property type="nucleotide sequence ID" value="XM_033814170.1"/>
</dbReference>
<reference evidence="3" key="1">
    <citation type="journal article" date="2020" name="Stud. Mycol.">
        <title>101 Dothideomycetes genomes: a test case for predicting lifestyles and emergence of pathogens.</title>
        <authorList>
            <person name="Haridas S."/>
            <person name="Albert R."/>
            <person name="Binder M."/>
            <person name="Bloem J."/>
            <person name="Labutti K."/>
            <person name="Salamov A."/>
            <person name="Andreopoulos B."/>
            <person name="Baker S."/>
            <person name="Barry K."/>
            <person name="Bills G."/>
            <person name="Bluhm B."/>
            <person name="Cannon C."/>
            <person name="Castanera R."/>
            <person name="Culley D."/>
            <person name="Daum C."/>
            <person name="Ezra D."/>
            <person name="Gonzalez J."/>
            <person name="Henrissat B."/>
            <person name="Kuo A."/>
            <person name="Liang C."/>
            <person name="Lipzen A."/>
            <person name="Lutzoni F."/>
            <person name="Magnuson J."/>
            <person name="Mondo S."/>
            <person name="Nolan M."/>
            <person name="Ohm R."/>
            <person name="Pangilinan J."/>
            <person name="Park H.-J."/>
            <person name="Ramirez L."/>
            <person name="Alfaro M."/>
            <person name="Sun H."/>
            <person name="Tritt A."/>
            <person name="Yoshinaga Y."/>
            <person name="Zwiers L.-H."/>
            <person name="Turgeon B."/>
            <person name="Goodwin S."/>
            <person name="Spatafora J."/>
            <person name="Crous P."/>
            <person name="Grigoriev I."/>
        </authorList>
    </citation>
    <scope>NUCLEOTIDE SEQUENCE</scope>
    <source>
        <strain evidence="3">ATCC 36951</strain>
    </source>
</reference>
<proteinExistence type="predicted"/>
<evidence type="ECO:0000313" key="4">
    <source>
        <dbReference type="Proteomes" id="UP000799537"/>
    </source>
</evidence>
<accession>A0A6A6C5T1</accession>
<dbReference type="Proteomes" id="UP000799537">
    <property type="component" value="Unassembled WGS sequence"/>
</dbReference>
<feature type="signal peptide" evidence="2">
    <location>
        <begin position="1"/>
        <end position="23"/>
    </location>
</feature>
<evidence type="ECO:0000313" key="3">
    <source>
        <dbReference type="EMBL" id="KAF2161099.1"/>
    </source>
</evidence>
<name>A0A6A6C5T1_ZASCE</name>
<evidence type="ECO:0000256" key="1">
    <source>
        <dbReference type="SAM" id="MobiDB-lite"/>
    </source>
</evidence>
<keyword evidence="2" id="KW-0732">Signal</keyword>
<dbReference type="GeneID" id="54567442"/>
<keyword evidence="4" id="KW-1185">Reference proteome</keyword>
<gene>
    <name evidence="3" type="ORF">M409DRAFT_59369</name>
</gene>
<dbReference type="EMBL" id="ML993621">
    <property type="protein sequence ID" value="KAF2161099.1"/>
    <property type="molecule type" value="Genomic_DNA"/>
</dbReference>
<organism evidence="3 4">
    <name type="scientific">Zasmidium cellare ATCC 36951</name>
    <dbReference type="NCBI Taxonomy" id="1080233"/>
    <lineage>
        <taxon>Eukaryota</taxon>
        <taxon>Fungi</taxon>
        <taxon>Dikarya</taxon>
        <taxon>Ascomycota</taxon>
        <taxon>Pezizomycotina</taxon>
        <taxon>Dothideomycetes</taxon>
        <taxon>Dothideomycetidae</taxon>
        <taxon>Mycosphaerellales</taxon>
        <taxon>Mycosphaerellaceae</taxon>
        <taxon>Zasmidium</taxon>
    </lineage>
</organism>
<sequence length="179" mass="19408">MPSSTSIITAAVAIVASAGVAQGAAVEKRYTTVQNVQHTFYGYPDNSPPSAQIAYDCGRGYSAGGKGTYDDPRTFATAPGEFNKCEIIWDPYTEKYLIFEDTCDQCESDWNNGQYHIDIWTGSSSQSGGQAQINCEDQLTPDRGHTVVRNGNQNHNVNTGPLYSPSSGCHPENVFPNNN</sequence>
<dbReference type="OrthoDB" id="5332384at2759"/>